<evidence type="ECO:0000313" key="3">
    <source>
        <dbReference type="Proteomes" id="UP000184047"/>
    </source>
</evidence>
<dbReference type="RefSeq" id="WP_040995644.1">
    <property type="nucleotide sequence ID" value="NZ_FQWT01000005.1"/>
</dbReference>
<dbReference type="GO" id="GO:0016301">
    <property type="term" value="F:kinase activity"/>
    <property type="evidence" value="ECO:0007669"/>
    <property type="project" value="UniProtKB-KW"/>
</dbReference>
<name>A0A1M5UGQ9_9FLAO</name>
<dbReference type="Gene3D" id="2.60.120.10">
    <property type="entry name" value="Jelly Rolls"/>
    <property type="match status" value="1"/>
</dbReference>
<keyword evidence="2" id="KW-0808">Transferase</keyword>
<sequence length="194" mass="23144">MDYDEFIKIYFEQNKYLDENDKQKLLGMVKIINYPANKIVLHKGEQTEYVGIIERGLIRAYDKNNKTVWFFHENSVYGSLEVLMQKRPSSLTYETLEETTVFLFNYNDLENVINEYPHISTLLLMFWKNTAKEIYLNFSAFLHLTPEERYLHLLSQDSRLILRVKSKDLATYLGVHPVSLSRLKKRYFNPNNKK</sequence>
<keyword evidence="2" id="KW-0418">Kinase</keyword>
<dbReference type="EMBL" id="FQWT01000005">
    <property type="protein sequence ID" value="SHH62169.1"/>
    <property type="molecule type" value="Genomic_DNA"/>
</dbReference>
<evidence type="ECO:0000313" key="2">
    <source>
        <dbReference type="EMBL" id="SHH62169.1"/>
    </source>
</evidence>
<dbReference type="InterPro" id="IPR018490">
    <property type="entry name" value="cNMP-bd_dom_sf"/>
</dbReference>
<organism evidence="2 3">
    <name type="scientific">Chryseobacterium oranimense</name>
    <dbReference type="NCBI Taxonomy" id="421058"/>
    <lineage>
        <taxon>Bacteria</taxon>
        <taxon>Pseudomonadati</taxon>
        <taxon>Bacteroidota</taxon>
        <taxon>Flavobacteriia</taxon>
        <taxon>Flavobacteriales</taxon>
        <taxon>Weeksellaceae</taxon>
        <taxon>Chryseobacterium group</taxon>
        <taxon>Chryseobacterium</taxon>
    </lineage>
</organism>
<keyword evidence="3" id="KW-1185">Reference proteome</keyword>
<dbReference type="InterPro" id="IPR014710">
    <property type="entry name" value="RmlC-like_jellyroll"/>
</dbReference>
<dbReference type="STRING" id="421058.SAMN05421866_3223"/>
<protein>
    <submittedName>
        <fullName evidence="2">cAMP-binding domain of CRP or a regulatory subunit of cAMP-dependent protein kinases</fullName>
    </submittedName>
</protein>
<reference evidence="3" key="1">
    <citation type="submission" date="2016-11" db="EMBL/GenBank/DDBJ databases">
        <authorList>
            <person name="Varghese N."/>
            <person name="Submissions S."/>
        </authorList>
    </citation>
    <scope>NUCLEOTIDE SEQUENCE [LARGE SCALE GENOMIC DNA]</scope>
    <source>
        <strain evidence="3">DSM 19055</strain>
    </source>
</reference>
<evidence type="ECO:0000259" key="1">
    <source>
        <dbReference type="PROSITE" id="PS50042"/>
    </source>
</evidence>
<dbReference type="eggNOG" id="COG0664">
    <property type="taxonomic scope" value="Bacteria"/>
</dbReference>
<dbReference type="PROSITE" id="PS50042">
    <property type="entry name" value="CNMP_BINDING_3"/>
    <property type="match status" value="1"/>
</dbReference>
<proteinExistence type="predicted"/>
<accession>A0A1M5UGQ9</accession>
<dbReference type="Proteomes" id="UP000184047">
    <property type="component" value="Unassembled WGS sequence"/>
</dbReference>
<feature type="domain" description="Cyclic nucleotide-binding" evidence="1">
    <location>
        <begin position="13"/>
        <end position="113"/>
    </location>
</feature>
<dbReference type="OrthoDB" id="663011at2"/>
<dbReference type="CDD" id="cd00038">
    <property type="entry name" value="CAP_ED"/>
    <property type="match status" value="1"/>
</dbReference>
<dbReference type="SUPFAM" id="SSF51206">
    <property type="entry name" value="cAMP-binding domain-like"/>
    <property type="match status" value="1"/>
</dbReference>
<dbReference type="InterPro" id="IPR000595">
    <property type="entry name" value="cNMP-bd_dom"/>
</dbReference>
<dbReference type="Pfam" id="PF00027">
    <property type="entry name" value="cNMP_binding"/>
    <property type="match status" value="1"/>
</dbReference>
<gene>
    <name evidence="2" type="ORF">SAMN05421866_3223</name>
</gene>
<dbReference type="AlphaFoldDB" id="A0A1M5UGQ9"/>